<dbReference type="EMBL" id="JAUSUG010000037">
    <property type="protein sequence ID" value="MDQ0257909.1"/>
    <property type="molecule type" value="Genomic_DNA"/>
</dbReference>
<dbReference type="GO" id="GO:0016787">
    <property type="term" value="F:hydrolase activity"/>
    <property type="evidence" value="ECO:0007669"/>
    <property type="project" value="UniProtKB-KW"/>
</dbReference>
<accession>A0ABU0A343</accession>
<evidence type="ECO:0000256" key="4">
    <source>
        <dbReference type="ARBA" id="ARBA00022840"/>
    </source>
</evidence>
<feature type="coiled-coil region" evidence="5">
    <location>
        <begin position="324"/>
        <end position="358"/>
    </location>
</feature>
<evidence type="ECO:0000259" key="6">
    <source>
        <dbReference type="PROSITE" id="PS51192"/>
    </source>
</evidence>
<evidence type="ECO:0000313" key="9">
    <source>
        <dbReference type="Proteomes" id="UP001230005"/>
    </source>
</evidence>
<dbReference type="PROSITE" id="PS51192">
    <property type="entry name" value="HELICASE_ATP_BIND_1"/>
    <property type="match status" value="1"/>
</dbReference>
<dbReference type="Gene3D" id="1.20.272.40">
    <property type="match status" value="1"/>
</dbReference>
<dbReference type="PROSITE" id="PS51194">
    <property type="entry name" value="HELICASE_CTER"/>
    <property type="match status" value="1"/>
</dbReference>
<dbReference type="SUPFAM" id="SSF52540">
    <property type="entry name" value="P-loop containing nucleoside triphosphate hydrolases"/>
    <property type="match status" value="1"/>
</dbReference>
<dbReference type="SMART" id="SM00487">
    <property type="entry name" value="DEXDc"/>
    <property type="match status" value="1"/>
</dbReference>
<proteinExistence type="predicted"/>
<protein>
    <submittedName>
        <fullName evidence="8">ATP-dependent RNA helicase SUPV3L1/SUV3</fullName>
        <ecNumber evidence="8">3.6.4.13</ecNumber>
    </submittedName>
</protein>
<dbReference type="PANTHER" id="PTHR12131:SF1">
    <property type="entry name" value="ATP-DEPENDENT RNA HELICASE SUPV3L1, MITOCHONDRIAL-RELATED"/>
    <property type="match status" value="1"/>
</dbReference>
<dbReference type="Pfam" id="PF00271">
    <property type="entry name" value="Helicase_C"/>
    <property type="match status" value="1"/>
</dbReference>
<feature type="domain" description="Helicase ATP-binding" evidence="6">
    <location>
        <begin position="362"/>
        <end position="486"/>
    </location>
</feature>
<feature type="domain" description="Helicase C-terminal" evidence="7">
    <location>
        <begin position="514"/>
        <end position="667"/>
    </location>
</feature>
<keyword evidence="9" id="KW-1185">Reference proteome</keyword>
<evidence type="ECO:0000259" key="7">
    <source>
        <dbReference type="PROSITE" id="PS51194"/>
    </source>
</evidence>
<reference evidence="8 9" key="1">
    <citation type="submission" date="2023-07" db="EMBL/GenBank/DDBJ databases">
        <title>Genomic Encyclopedia of Type Strains, Phase IV (KMG-IV): sequencing the most valuable type-strain genomes for metagenomic binning, comparative biology and taxonomic classification.</title>
        <authorList>
            <person name="Goeker M."/>
        </authorList>
    </citation>
    <scope>NUCLEOTIDE SEQUENCE [LARGE SCALE GENOMIC DNA]</scope>
    <source>
        <strain evidence="8 9">DSM 9768</strain>
    </source>
</reference>
<dbReference type="InterPro" id="IPR050699">
    <property type="entry name" value="RNA-DNA_Helicase"/>
</dbReference>
<evidence type="ECO:0000313" key="8">
    <source>
        <dbReference type="EMBL" id="MDQ0257909.1"/>
    </source>
</evidence>
<evidence type="ECO:0000256" key="1">
    <source>
        <dbReference type="ARBA" id="ARBA00022741"/>
    </source>
</evidence>
<dbReference type="SMART" id="SM00490">
    <property type="entry name" value="HELICc"/>
    <property type="match status" value="1"/>
</dbReference>
<evidence type="ECO:0000256" key="2">
    <source>
        <dbReference type="ARBA" id="ARBA00022801"/>
    </source>
</evidence>
<dbReference type="InterPro" id="IPR014001">
    <property type="entry name" value="Helicase_ATP-bd"/>
</dbReference>
<dbReference type="EC" id="3.6.4.13" evidence="8"/>
<dbReference type="RefSeq" id="WP_307332386.1">
    <property type="nucleotide sequence ID" value="NZ_JAUSUG010000037.1"/>
</dbReference>
<dbReference type="Pfam" id="PF22527">
    <property type="entry name" value="DEXQc_Suv3"/>
    <property type="match status" value="1"/>
</dbReference>
<comment type="caution">
    <text evidence="8">The sequence shown here is derived from an EMBL/GenBank/DDBJ whole genome shotgun (WGS) entry which is preliminary data.</text>
</comment>
<dbReference type="InterPro" id="IPR001650">
    <property type="entry name" value="Helicase_C-like"/>
</dbReference>
<keyword evidence="1" id="KW-0547">Nucleotide-binding</keyword>
<evidence type="ECO:0000256" key="3">
    <source>
        <dbReference type="ARBA" id="ARBA00022806"/>
    </source>
</evidence>
<dbReference type="CDD" id="cd18805">
    <property type="entry name" value="SF2_C_suv3"/>
    <property type="match status" value="1"/>
</dbReference>
<keyword evidence="2 8" id="KW-0378">Hydrolase</keyword>
<dbReference type="InterPro" id="IPR055206">
    <property type="entry name" value="DEXQc_SUV3"/>
</dbReference>
<dbReference type="GO" id="GO:0003724">
    <property type="term" value="F:RNA helicase activity"/>
    <property type="evidence" value="ECO:0007669"/>
    <property type="project" value="UniProtKB-EC"/>
</dbReference>
<dbReference type="InterPro" id="IPR027417">
    <property type="entry name" value="P-loop_NTPase"/>
</dbReference>
<gene>
    <name evidence="8" type="ORF">J2S74_005372</name>
</gene>
<evidence type="ECO:0000256" key="5">
    <source>
        <dbReference type="SAM" id="Coils"/>
    </source>
</evidence>
<sequence>MSKIDKIYPLAVEKTKEKIQEDITKYLEAKPEMPDFNEYIEERKSFIEQIWVNIWLNKAGSSASKAEKKAFLAERGYDVEGMERKLINTLFRTQLKEYEPFQGHEWLTNLYSKHEGKWKEKYIKARKKFLEREREKREKDERNKLQKDIQREAAKIIDVNKTLFYLHLRYFIAGELVNDLTKNPKYQSTDIYMIEEKLIQVGFFNSSDYRKVSDFFQELTGDVHHANFQHGFDWVYETYEDAYERFVEQFLSEHITSLVQERLSPPFMEGIKELKTPPLKYILYSQLSELQEDYMEQIKDEYMEDLLKLANVPFDEKIHQEIYEKDLLEREKRYEEELRELERQLEAERRMMEDIFGREYNPSVGRNIKYVLHIGETNTGKTHQALKRMKEADTGLYLAPLRLLALEVYDKLNSEEVPCNLKTGEEEKEVEGANHISCTVEMFYEKEFYDVIVIDEAQMIADKDRGFSWYKAITKANAQEVHIIGSRNSKNMILQLLGDSRIEINEYSRDIPLQVEQQPFKIKQTEKGDALVCFSRKRVLETASQLQGSGYSVSMIYGSMPPETRKKQIQRFIDGETTVIVATDAIGMGLNLPIRRIVFLENEKFDGTRRRRLTSQEVKQIAGRAGRKGLYNVGKVAFMKEINLMARLLDQEDELVHTFAIAPTNAIFERFQKYHRDLGTFFELWDQFESPKGTKKASLSEERELYELVRDTEIEGRLTMMDLYGFLHLPFSKKDHQLIKQWLETMETIVKGKELPEPIIKGDSLEDLELSYKAIGLHLLFLYRLGKRTEAIYWERLREEISDDVHEALKTNVKRAKKCKKCGRKLPWEFNFPICDACHHTRVRRRRHYYEY</sequence>
<keyword evidence="3 8" id="KW-0347">Helicase</keyword>
<organism evidence="8 9">
    <name type="scientific">Evansella vedderi</name>
    <dbReference type="NCBI Taxonomy" id="38282"/>
    <lineage>
        <taxon>Bacteria</taxon>
        <taxon>Bacillati</taxon>
        <taxon>Bacillota</taxon>
        <taxon>Bacilli</taxon>
        <taxon>Bacillales</taxon>
        <taxon>Bacillaceae</taxon>
        <taxon>Evansella</taxon>
    </lineage>
</organism>
<keyword evidence="4" id="KW-0067">ATP-binding</keyword>
<dbReference type="Proteomes" id="UP001230005">
    <property type="component" value="Unassembled WGS sequence"/>
</dbReference>
<name>A0ABU0A343_9BACI</name>
<dbReference type="PANTHER" id="PTHR12131">
    <property type="entry name" value="ATP-DEPENDENT RNA AND DNA HELICASE"/>
    <property type="match status" value="1"/>
</dbReference>
<keyword evidence="5" id="KW-0175">Coiled coil</keyword>
<dbReference type="Gene3D" id="3.40.50.300">
    <property type="entry name" value="P-loop containing nucleotide triphosphate hydrolases"/>
    <property type="match status" value="2"/>
</dbReference>